<proteinExistence type="predicted"/>
<evidence type="ECO:0000313" key="3">
    <source>
        <dbReference type="Proteomes" id="UP000295341"/>
    </source>
</evidence>
<dbReference type="EMBL" id="SOBT01000009">
    <property type="protein sequence ID" value="TDU28622.1"/>
    <property type="molecule type" value="Genomic_DNA"/>
</dbReference>
<feature type="transmembrane region" description="Helical" evidence="1">
    <location>
        <begin position="79"/>
        <end position="99"/>
    </location>
</feature>
<keyword evidence="1" id="KW-0472">Membrane</keyword>
<evidence type="ECO:0000256" key="1">
    <source>
        <dbReference type="SAM" id="Phobius"/>
    </source>
</evidence>
<dbReference type="RefSeq" id="WP_133882156.1">
    <property type="nucleotide sequence ID" value="NZ_MWIN01000002.1"/>
</dbReference>
<keyword evidence="3" id="KW-1185">Reference proteome</keyword>
<protein>
    <submittedName>
        <fullName evidence="2">Uncharacterized protein</fullName>
    </submittedName>
</protein>
<feature type="transmembrane region" description="Helical" evidence="1">
    <location>
        <begin position="47"/>
        <end position="67"/>
    </location>
</feature>
<feature type="transmembrane region" description="Helical" evidence="1">
    <location>
        <begin position="105"/>
        <end position="125"/>
    </location>
</feature>
<comment type="caution">
    <text evidence="2">The sequence shown here is derived from an EMBL/GenBank/DDBJ whole genome shotgun (WGS) entry which is preliminary data.</text>
</comment>
<keyword evidence="1" id="KW-1133">Transmembrane helix</keyword>
<accession>A0A4R7P587</accession>
<dbReference type="AlphaFoldDB" id="A0A4R7P587"/>
<feature type="transmembrane region" description="Helical" evidence="1">
    <location>
        <begin position="7"/>
        <end position="27"/>
    </location>
</feature>
<evidence type="ECO:0000313" key="2">
    <source>
        <dbReference type="EMBL" id="TDU28622.1"/>
    </source>
</evidence>
<gene>
    <name evidence="2" type="ORF">DFR24_2997</name>
</gene>
<keyword evidence="1" id="KW-0812">Transmembrane</keyword>
<name>A0A4R7P587_9GAMM</name>
<organism evidence="2 3">
    <name type="scientific">Panacagrimonas perspica</name>
    <dbReference type="NCBI Taxonomy" id="381431"/>
    <lineage>
        <taxon>Bacteria</taxon>
        <taxon>Pseudomonadati</taxon>
        <taxon>Pseudomonadota</taxon>
        <taxon>Gammaproteobacteria</taxon>
        <taxon>Nevskiales</taxon>
        <taxon>Nevskiaceae</taxon>
        <taxon>Panacagrimonas</taxon>
    </lineage>
</organism>
<reference evidence="2 3" key="1">
    <citation type="submission" date="2019-03" db="EMBL/GenBank/DDBJ databases">
        <title>Genomic Encyclopedia of Type Strains, Phase IV (KMG-IV): sequencing the most valuable type-strain genomes for metagenomic binning, comparative biology and taxonomic classification.</title>
        <authorList>
            <person name="Goeker M."/>
        </authorList>
    </citation>
    <scope>NUCLEOTIDE SEQUENCE [LARGE SCALE GENOMIC DNA]</scope>
    <source>
        <strain evidence="2 3">DSM 26377</strain>
    </source>
</reference>
<dbReference type="Proteomes" id="UP000295341">
    <property type="component" value="Unassembled WGS sequence"/>
</dbReference>
<sequence length="131" mass="14109">MRAPPEALLRASLWATAAANLGVALLVLLPQTLPGQLAGLPQEPAPALYRVLLAVFIALFGFTYAWLAHRRVVERSLLMLGATGKLLAFLGVSILWCVGDISGRFALLMIGDLLFAALFFAWLFGEPRCGT</sequence>